<keyword evidence="6 11" id="KW-0472">Membrane</keyword>
<dbReference type="InterPro" id="IPR001594">
    <property type="entry name" value="Palmitoyltrfase_DHHC"/>
</dbReference>
<evidence type="ECO:0000259" key="14">
    <source>
        <dbReference type="Pfam" id="PF01529"/>
    </source>
</evidence>
<dbReference type="HAMAP" id="MF_03199">
    <property type="entry name" value="DHHC_PAT_PFA4"/>
    <property type="match status" value="1"/>
</dbReference>
<evidence type="ECO:0000256" key="9">
    <source>
        <dbReference type="ARBA" id="ARBA00023315"/>
    </source>
</evidence>
<comment type="subcellular location">
    <subcellularLocation>
        <location evidence="11">Endoplasmic reticulum membrane</location>
        <topology evidence="11">Multi-pass membrane protein</topology>
    </subcellularLocation>
    <subcellularLocation>
        <location evidence="1">Membrane</location>
        <topology evidence="1">Multi-pass membrane protein</topology>
    </subcellularLocation>
</comment>
<feature type="transmembrane region" description="Helical" evidence="11 12">
    <location>
        <begin position="152"/>
        <end position="171"/>
    </location>
</feature>
<dbReference type="InterPro" id="IPR039859">
    <property type="entry name" value="PFA4/ZDH16/20/ERF2-like"/>
</dbReference>
<gene>
    <name evidence="11" type="primary">PFA4</name>
    <name evidence="15" type="ORF">TD95_000661</name>
</gene>
<accession>A0A0F4ZIK9</accession>
<feature type="region of interest" description="Disordered" evidence="13">
    <location>
        <begin position="401"/>
        <end position="458"/>
    </location>
</feature>
<keyword evidence="7 11" id="KW-0564">Palmitate</keyword>
<dbReference type="Proteomes" id="UP000033483">
    <property type="component" value="Unassembled WGS sequence"/>
</dbReference>
<sequence>MAGLLDAPNIQRFVVPFVYLLILFLTLAPLYFFNLSADPDSDDYLSPGPLTEFEHRYVYAFSGLILFTYFRTCTTDPGRFDFGLSPSELSGEKQIDWSAIPAPPGTRWCRKCNAPKPPRAHHCKLCRRCIPRMDHHCPWTGNCVSLCTYPHFIRFLLAANVGLCVLFRLVWLRLTAVWALRDQPAYLGPSVFALGGLVAIAATNVLTELALAIILATNVRSWLLNETMIEGWQRDRHAAVLSKGPTWWPTSDGDKVRVQHVEFPYDIDFFTNLAEGMSCYNPALWFFPLMPTPKLGRRGRGLGWEYPENGFNQKIGMWPPPDPARKTHEGQWPAQDLGAGGETHDAAILRWSSVEEQKRVFRERQTMDRRRWAAPAGPESGRILGEVDSDADELKRYDYENTDNESDYELFDGPVPQWRNTDGETLKDFGVEEDSEDDIPLGELIRRRKQREQEQKSE</sequence>
<protein>
    <recommendedName>
        <fullName evidence="11">Palmitoyltransferase PFA4</fullName>
        <ecNumber evidence="11">2.3.1.225</ecNumber>
    </recommendedName>
    <alternativeName>
        <fullName evidence="11">Protein S-acyltransferase</fullName>
        <shortName evidence="11">PAT</shortName>
    </alternativeName>
    <alternativeName>
        <fullName evidence="11">Protein fatty acyltransferase 4</fullName>
    </alternativeName>
</protein>
<dbReference type="GO" id="GO:0019706">
    <property type="term" value="F:protein-cysteine S-palmitoyltransferase activity"/>
    <property type="evidence" value="ECO:0007669"/>
    <property type="project" value="UniProtKB-UniRule"/>
</dbReference>
<dbReference type="AlphaFoldDB" id="A0A0F4ZIK9"/>
<feature type="compositionally biased region" description="Acidic residues" evidence="13">
    <location>
        <begin position="401"/>
        <end position="410"/>
    </location>
</feature>
<dbReference type="EMBL" id="LAEV01000372">
    <property type="protein sequence ID" value="KKA30464.1"/>
    <property type="molecule type" value="Genomic_DNA"/>
</dbReference>
<evidence type="ECO:0000313" key="16">
    <source>
        <dbReference type="Proteomes" id="UP000033483"/>
    </source>
</evidence>
<feature type="compositionally biased region" description="Basic and acidic residues" evidence="13">
    <location>
        <begin position="421"/>
        <end position="430"/>
    </location>
</feature>
<dbReference type="PANTHER" id="PTHR12246">
    <property type="entry name" value="PALMITOYLTRANSFERASE ZDHHC16"/>
    <property type="match status" value="1"/>
</dbReference>
<feature type="transmembrane region" description="Helical" evidence="11 12">
    <location>
        <begin position="191"/>
        <end position="216"/>
    </location>
</feature>
<dbReference type="GO" id="GO:0005789">
    <property type="term" value="C:endoplasmic reticulum membrane"/>
    <property type="evidence" value="ECO:0007669"/>
    <property type="project" value="UniProtKB-SubCell"/>
</dbReference>
<keyword evidence="2 11" id="KW-0808">Transferase</keyword>
<evidence type="ECO:0000256" key="5">
    <source>
        <dbReference type="ARBA" id="ARBA00022989"/>
    </source>
</evidence>
<evidence type="ECO:0000256" key="6">
    <source>
        <dbReference type="ARBA" id="ARBA00023136"/>
    </source>
</evidence>
<comment type="catalytic activity">
    <reaction evidence="10 11 12">
        <text>L-cysteinyl-[protein] + hexadecanoyl-CoA = S-hexadecanoyl-L-cysteinyl-[protein] + CoA</text>
        <dbReference type="Rhea" id="RHEA:36683"/>
        <dbReference type="Rhea" id="RHEA-COMP:10131"/>
        <dbReference type="Rhea" id="RHEA-COMP:11032"/>
        <dbReference type="ChEBI" id="CHEBI:29950"/>
        <dbReference type="ChEBI" id="CHEBI:57287"/>
        <dbReference type="ChEBI" id="CHEBI:57379"/>
        <dbReference type="ChEBI" id="CHEBI:74151"/>
        <dbReference type="EC" id="2.3.1.225"/>
    </reaction>
</comment>
<keyword evidence="5 11" id="KW-1133">Transmembrane helix</keyword>
<keyword evidence="3 11" id="KW-0812">Transmembrane</keyword>
<evidence type="ECO:0000256" key="2">
    <source>
        <dbReference type="ARBA" id="ARBA00022679"/>
    </source>
</evidence>
<keyword evidence="8 11" id="KW-0449">Lipoprotein</keyword>
<feature type="transmembrane region" description="Helical" evidence="11 12">
    <location>
        <begin position="12"/>
        <end position="33"/>
    </location>
</feature>
<evidence type="ECO:0000313" key="15">
    <source>
        <dbReference type="EMBL" id="KKA30464.1"/>
    </source>
</evidence>
<proteinExistence type="inferred from homology"/>
<evidence type="ECO:0000256" key="12">
    <source>
        <dbReference type="RuleBase" id="RU079119"/>
    </source>
</evidence>
<feature type="domain" description="Palmitoyltransferase DHHC" evidence="14">
    <location>
        <begin position="106"/>
        <end position="233"/>
    </location>
</feature>
<organism evidence="15 16">
    <name type="scientific">Thielaviopsis punctulata</name>
    <dbReference type="NCBI Taxonomy" id="72032"/>
    <lineage>
        <taxon>Eukaryota</taxon>
        <taxon>Fungi</taxon>
        <taxon>Dikarya</taxon>
        <taxon>Ascomycota</taxon>
        <taxon>Pezizomycotina</taxon>
        <taxon>Sordariomycetes</taxon>
        <taxon>Hypocreomycetidae</taxon>
        <taxon>Microascales</taxon>
        <taxon>Ceratocystidaceae</taxon>
        <taxon>Thielaviopsis</taxon>
    </lineage>
</organism>
<feature type="compositionally biased region" description="Acidic residues" evidence="13">
    <location>
        <begin position="431"/>
        <end position="440"/>
    </location>
</feature>
<evidence type="ECO:0000256" key="13">
    <source>
        <dbReference type="SAM" id="MobiDB-lite"/>
    </source>
</evidence>
<dbReference type="Pfam" id="PF01529">
    <property type="entry name" value="DHHC"/>
    <property type="match status" value="1"/>
</dbReference>
<evidence type="ECO:0000256" key="1">
    <source>
        <dbReference type="ARBA" id="ARBA00004141"/>
    </source>
</evidence>
<evidence type="ECO:0000256" key="3">
    <source>
        <dbReference type="ARBA" id="ARBA00022692"/>
    </source>
</evidence>
<comment type="caution">
    <text evidence="15">The sequence shown here is derived from an EMBL/GenBank/DDBJ whole genome shotgun (WGS) entry which is preliminary data.</text>
</comment>
<comment type="function">
    <text evidence="11">Mediates the reversible addition of palmitate to target proteins, thereby regulating their membrane association and biological function.</text>
</comment>
<evidence type="ECO:0000256" key="4">
    <source>
        <dbReference type="ARBA" id="ARBA00022824"/>
    </source>
</evidence>
<reference evidence="15 16" key="1">
    <citation type="submission" date="2015-03" db="EMBL/GenBank/DDBJ databases">
        <authorList>
            <person name="Radwan O."/>
            <person name="Al-Naeli F.A."/>
            <person name="Rendon G.A."/>
            <person name="Fields C."/>
        </authorList>
    </citation>
    <scope>NUCLEOTIDE SEQUENCE [LARGE SCALE GENOMIC DNA]</scope>
    <source>
        <strain evidence="15">CR-DP1</strain>
    </source>
</reference>
<keyword evidence="9 11" id="KW-0012">Acyltransferase</keyword>
<feature type="active site" description="S-palmitoyl cysteine intermediate" evidence="11">
    <location>
        <position position="137"/>
    </location>
</feature>
<comment type="caution">
    <text evidence="11">Lacks conserved residue(s) required for the propagation of feature annotation.</text>
</comment>
<evidence type="ECO:0000256" key="11">
    <source>
        <dbReference type="HAMAP-Rule" id="MF_03199"/>
    </source>
</evidence>
<dbReference type="PROSITE" id="PS50216">
    <property type="entry name" value="DHHC"/>
    <property type="match status" value="1"/>
</dbReference>
<dbReference type="OrthoDB" id="331948at2759"/>
<keyword evidence="16" id="KW-1185">Reference proteome</keyword>
<comment type="similarity">
    <text evidence="11">Belongs to the DHHC palmitoyltransferase family. PFA4 subfamily.</text>
</comment>
<name>A0A0F4ZIK9_9PEZI</name>
<evidence type="ECO:0000256" key="10">
    <source>
        <dbReference type="ARBA" id="ARBA00048048"/>
    </source>
</evidence>
<dbReference type="InterPro" id="IPR033682">
    <property type="entry name" value="PFA4"/>
</dbReference>
<comment type="domain">
    <text evidence="11 12">The DHHC domain is required for palmitoyltransferase activity.</text>
</comment>
<keyword evidence="4 11" id="KW-0256">Endoplasmic reticulum</keyword>
<evidence type="ECO:0000256" key="8">
    <source>
        <dbReference type="ARBA" id="ARBA00023288"/>
    </source>
</evidence>
<evidence type="ECO:0000256" key="7">
    <source>
        <dbReference type="ARBA" id="ARBA00023139"/>
    </source>
</evidence>
<dbReference type="EC" id="2.3.1.225" evidence="11"/>